<dbReference type="Pfam" id="PF05621">
    <property type="entry name" value="TniB"/>
    <property type="match status" value="1"/>
</dbReference>
<evidence type="ECO:0000313" key="2">
    <source>
        <dbReference type="EMBL" id="ANS79329.1"/>
    </source>
</evidence>
<keyword evidence="3" id="KW-1185">Reference proteome</keyword>
<feature type="region of interest" description="Disordered" evidence="1">
    <location>
        <begin position="1"/>
        <end position="25"/>
    </location>
</feature>
<dbReference type="Proteomes" id="UP000092482">
    <property type="component" value="Chromosome"/>
</dbReference>
<dbReference type="SUPFAM" id="SSF52540">
    <property type="entry name" value="P-loop containing nucleoside triphosphate hydrolases"/>
    <property type="match status" value="1"/>
</dbReference>
<dbReference type="InterPro" id="IPR027417">
    <property type="entry name" value="P-loop_NTPase"/>
</dbReference>
<dbReference type="AlphaFoldDB" id="A0A1B1ND14"/>
<name>A0A1B1ND14_9MICO</name>
<sequence>MDAHDWHRQAMATPPAWPDPVSSTDYDKMSCPSQTDYFLRLATAMNAQVLFSEPMTAAQGCLDEVVETNRLRPPGAMQMVALTAPFSAGKSTLIKQWGFRLHREVLGEQAARDRPTWSPEGGVTADWCPVVYVTLMASSSIKEVNALILLYLGYPPEGLVRTTTTRVLHALRMHGVRVVILDDANMLRSTNAQGRAVLDYIKFLNTELGERCNGTVVLVGAHLDSTTILDDPQIRARLTTMKVGAFQITTVDERAAWQKLLQTAEERPLAHLPDATPGLFVSGLAHHMWQRTQGFVGEVAKLVAGSVLDAVRDRRSIITRDHLDAVTLSERSIDGQIEGAAMENRNKQK</sequence>
<organism evidence="2 3">
    <name type="scientific">Serinicoccus hydrothermalis</name>
    <dbReference type="NCBI Taxonomy" id="1758689"/>
    <lineage>
        <taxon>Bacteria</taxon>
        <taxon>Bacillati</taxon>
        <taxon>Actinomycetota</taxon>
        <taxon>Actinomycetes</taxon>
        <taxon>Micrococcales</taxon>
        <taxon>Ornithinimicrobiaceae</taxon>
        <taxon>Serinicoccus</taxon>
    </lineage>
</organism>
<evidence type="ECO:0000256" key="1">
    <source>
        <dbReference type="SAM" id="MobiDB-lite"/>
    </source>
</evidence>
<dbReference type="STRING" id="1758689.SGUI_1933"/>
<dbReference type="EMBL" id="CP014989">
    <property type="protein sequence ID" value="ANS79329.1"/>
    <property type="molecule type" value="Genomic_DNA"/>
</dbReference>
<accession>A0A1B1ND14</accession>
<reference evidence="2 3" key="1">
    <citation type="submission" date="2016-03" db="EMBL/GenBank/DDBJ databases">
        <title>Shallow-sea hydrothermal system.</title>
        <authorList>
            <person name="Tang K."/>
        </authorList>
    </citation>
    <scope>NUCLEOTIDE SEQUENCE [LARGE SCALE GENOMIC DNA]</scope>
    <source>
        <strain evidence="2 3">JLT9</strain>
    </source>
</reference>
<protein>
    <submittedName>
        <fullName evidence="2">Putative ATP/GTP-binding protein</fullName>
    </submittedName>
</protein>
<dbReference type="RefSeq" id="WP_191090890.1">
    <property type="nucleotide sequence ID" value="NZ_CP014989.1"/>
</dbReference>
<dbReference type="KEGG" id="serj:SGUI_1933"/>
<gene>
    <name evidence="2" type="ORF">SGUI_1933</name>
</gene>
<proteinExistence type="predicted"/>
<evidence type="ECO:0000313" key="3">
    <source>
        <dbReference type="Proteomes" id="UP000092482"/>
    </source>
</evidence>
<dbReference type="InterPro" id="IPR008868">
    <property type="entry name" value="TniB"/>
</dbReference>